<dbReference type="GO" id="GO:0000160">
    <property type="term" value="P:phosphorelay signal transduction system"/>
    <property type="evidence" value="ECO:0007669"/>
    <property type="project" value="UniProtKB-KW"/>
</dbReference>
<comment type="caution">
    <text evidence="10">The sequence shown here is derived from an EMBL/GenBank/DDBJ whole genome shotgun (WGS) entry which is preliminary data.</text>
</comment>
<dbReference type="InterPro" id="IPR036890">
    <property type="entry name" value="HATPase_C_sf"/>
</dbReference>
<dbReference type="AlphaFoldDB" id="A0A2J0KTC1"/>
<gene>
    <name evidence="10" type="ORF">COS99_04225</name>
</gene>
<keyword evidence="7" id="KW-0067">ATP-binding</keyword>
<sequence>MKDTGVGIPKDKLKHIFDPFYTTKDKGTGLGLFITHQIIQNNKGNITIDSDVNRGTIVKIRFTKS</sequence>
<organism evidence="10 11">
    <name type="scientific">Candidatus Aquitaenariimonas noxiae</name>
    <dbReference type="NCBI Taxonomy" id="1974741"/>
    <lineage>
        <taxon>Bacteria</taxon>
        <taxon>Pseudomonadati</taxon>
        <taxon>Candidatus Omnitrophota</taxon>
        <taxon>Candidatus Aquitaenariimonas</taxon>
    </lineage>
</organism>
<keyword evidence="6" id="KW-0418">Kinase</keyword>
<dbReference type="InterPro" id="IPR003594">
    <property type="entry name" value="HATPase_dom"/>
</dbReference>
<evidence type="ECO:0000256" key="2">
    <source>
        <dbReference type="ARBA" id="ARBA00012438"/>
    </source>
</evidence>
<keyword evidence="4" id="KW-0808">Transferase</keyword>
<feature type="domain" description="Histidine kinase" evidence="9">
    <location>
        <begin position="1"/>
        <end position="65"/>
    </location>
</feature>
<evidence type="ECO:0000256" key="5">
    <source>
        <dbReference type="ARBA" id="ARBA00022741"/>
    </source>
</evidence>
<dbReference type="EC" id="2.7.13.3" evidence="2"/>
<dbReference type="GO" id="GO:0005524">
    <property type="term" value="F:ATP binding"/>
    <property type="evidence" value="ECO:0007669"/>
    <property type="project" value="UniProtKB-KW"/>
</dbReference>
<dbReference type="PANTHER" id="PTHR43065">
    <property type="entry name" value="SENSOR HISTIDINE KINASE"/>
    <property type="match status" value="1"/>
</dbReference>
<evidence type="ECO:0000313" key="11">
    <source>
        <dbReference type="Proteomes" id="UP000230052"/>
    </source>
</evidence>
<evidence type="ECO:0000259" key="9">
    <source>
        <dbReference type="PROSITE" id="PS50109"/>
    </source>
</evidence>
<accession>A0A2J0KTC1</accession>
<dbReference type="PRINTS" id="PR00344">
    <property type="entry name" value="BCTRLSENSOR"/>
</dbReference>
<dbReference type="EMBL" id="PEWV01000040">
    <property type="protein sequence ID" value="PIU41655.1"/>
    <property type="molecule type" value="Genomic_DNA"/>
</dbReference>
<name>A0A2J0KTC1_9BACT</name>
<evidence type="ECO:0000313" key="10">
    <source>
        <dbReference type="EMBL" id="PIU41655.1"/>
    </source>
</evidence>
<dbReference type="Proteomes" id="UP000230052">
    <property type="component" value="Unassembled WGS sequence"/>
</dbReference>
<dbReference type="CDD" id="cd00075">
    <property type="entry name" value="HATPase"/>
    <property type="match status" value="1"/>
</dbReference>
<protein>
    <recommendedName>
        <fullName evidence="2">histidine kinase</fullName>
        <ecNumber evidence="2">2.7.13.3</ecNumber>
    </recommendedName>
</protein>
<dbReference type="Pfam" id="PF02518">
    <property type="entry name" value="HATPase_c"/>
    <property type="match status" value="1"/>
</dbReference>
<evidence type="ECO:0000256" key="1">
    <source>
        <dbReference type="ARBA" id="ARBA00000085"/>
    </source>
</evidence>
<evidence type="ECO:0000256" key="8">
    <source>
        <dbReference type="ARBA" id="ARBA00023012"/>
    </source>
</evidence>
<keyword evidence="5" id="KW-0547">Nucleotide-binding</keyword>
<evidence type="ECO:0000256" key="6">
    <source>
        <dbReference type="ARBA" id="ARBA00022777"/>
    </source>
</evidence>
<dbReference type="GO" id="GO:0004673">
    <property type="term" value="F:protein histidine kinase activity"/>
    <property type="evidence" value="ECO:0007669"/>
    <property type="project" value="UniProtKB-EC"/>
</dbReference>
<reference evidence="10 11" key="1">
    <citation type="submission" date="2017-09" db="EMBL/GenBank/DDBJ databases">
        <title>Depth-based differentiation of microbial function through sediment-hosted aquifers and enrichment of novel symbionts in the deep terrestrial subsurface.</title>
        <authorList>
            <person name="Probst A.J."/>
            <person name="Ladd B."/>
            <person name="Jarett J.K."/>
            <person name="Geller-Mcgrath D.E."/>
            <person name="Sieber C.M."/>
            <person name="Emerson J.B."/>
            <person name="Anantharaman K."/>
            <person name="Thomas B.C."/>
            <person name="Malmstrom R."/>
            <person name="Stieglmeier M."/>
            <person name="Klingl A."/>
            <person name="Woyke T."/>
            <person name="Ryan C.M."/>
            <person name="Banfield J.F."/>
        </authorList>
    </citation>
    <scope>NUCLEOTIDE SEQUENCE [LARGE SCALE GENOMIC DNA]</scope>
    <source>
        <strain evidence="10">CG07_land_8_20_14_0_80_42_15</strain>
    </source>
</reference>
<dbReference type="PANTHER" id="PTHR43065:SF10">
    <property type="entry name" value="PEROXIDE STRESS-ACTIVATED HISTIDINE KINASE MAK3"/>
    <property type="match status" value="1"/>
</dbReference>
<keyword evidence="8" id="KW-0902">Two-component regulatory system</keyword>
<dbReference type="InterPro" id="IPR005467">
    <property type="entry name" value="His_kinase_dom"/>
</dbReference>
<evidence type="ECO:0000256" key="7">
    <source>
        <dbReference type="ARBA" id="ARBA00022840"/>
    </source>
</evidence>
<comment type="catalytic activity">
    <reaction evidence="1">
        <text>ATP + protein L-histidine = ADP + protein N-phospho-L-histidine.</text>
        <dbReference type="EC" id="2.7.13.3"/>
    </reaction>
</comment>
<keyword evidence="3" id="KW-0597">Phosphoprotein</keyword>
<proteinExistence type="predicted"/>
<evidence type="ECO:0000256" key="3">
    <source>
        <dbReference type="ARBA" id="ARBA00022553"/>
    </source>
</evidence>
<dbReference type="InterPro" id="IPR004358">
    <property type="entry name" value="Sig_transdc_His_kin-like_C"/>
</dbReference>
<evidence type="ECO:0000256" key="4">
    <source>
        <dbReference type="ARBA" id="ARBA00022679"/>
    </source>
</evidence>
<dbReference type="Gene3D" id="3.30.565.10">
    <property type="entry name" value="Histidine kinase-like ATPase, C-terminal domain"/>
    <property type="match status" value="1"/>
</dbReference>
<dbReference type="PROSITE" id="PS50109">
    <property type="entry name" value="HIS_KIN"/>
    <property type="match status" value="1"/>
</dbReference>
<dbReference type="SUPFAM" id="SSF55874">
    <property type="entry name" value="ATPase domain of HSP90 chaperone/DNA topoisomerase II/histidine kinase"/>
    <property type="match status" value="1"/>
</dbReference>